<evidence type="ECO:0000313" key="2">
    <source>
        <dbReference type="EMBL" id="TBO28804.1"/>
    </source>
</evidence>
<name>A0A4V2JFK3_9BURK</name>
<dbReference type="EMBL" id="SIXI01000006">
    <property type="protein sequence ID" value="TBO28804.1"/>
    <property type="molecule type" value="Genomic_DNA"/>
</dbReference>
<evidence type="ECO:0000313" key="3">
    <source>
        <dbReference type="Proteomes" id="UP000292120"/>
    </source>
</evidence>
<keyword evidence="3" id="KW-1185">Reference proteome</keyword>
<dbReference type="InterPro" id="IPR038726">
    <property type="entry name" value="PDDEXK_AddAB-type"/>
</dbReference>
<comment type="caution">
    <text evidence="2">The sequence shown here is derived from an EMBL/GenBank/DDBJ whole genome shotgun (WGS) entry which is preliminary data.</text>
</comment>
<protein>
    <submittedName>
        <fullName evidence="2">PD-(D/E)XK nuclease family protein</fullName>
    </submittedName>
</protein>
<gene>
    <name evidence="2" type="ORF">EYS42_14435</name>
</gene>
<accession>A0A4V2JFK3</accession>
<dbReference type="SUPFAM" id="SSF52540">
    <property type="entry name" value="P-loop containing nucleoside triphosphate hydrolases"/>
    <property type="match status" value="1"/>
</dbReference>
<dbReference type="RefSeq" id="WP_165456797.1">
    <property type="nucleotide sequence ID" value="NZ_SIXI01000006.1"/>
</dbReference>
<dbReference type="InterPro" id="IPR027417">
    <property type="entry name" value="P-loop_NTPase"/>
</dbReference>
<dbReference type="InterPro" id="IPR011604">
    <property type="entry name" value="PDDEXK-like_dom_sf"/>
</dbReference>
<dbReference type="AlphaFoldDB" id="A0A4V2JFK3"/>
<sequence>MAAWLASRQVTVADAVVLLPQIALLNVARRAWAEAVGGWAPRFETVGTLLDRLPQHETESGAGTTLTLDPCLDALWVAQRLRAEPAGRDWARRDPDGFDFGVQRMLDVAHRWLQAALALDSTGQQAMVAAMEAWLSEALSPWQHADIPDPRAREKVLTAMALSWAIEALPALAARRQPLFEHRPSAWLAVTAGARVQPGSESSLMVRVLSVAHGHEVPAAWVQATVATPGAHTMPRPWLVQAGDGEEEARLTAWQVQALVAQSRQRGDARPVALVATDRIVTRRVRALLAPLEKAGQLHFADESGWTLSTTRAASVVTRLLGAAHPRASTDDVLDWLSSAWLTVPGGAGAVGALERRWRRLGALQPWRALPEVEGQAAMQAVLDWAQQVLAPLKGLARVPLHEALTALKQSLLACGAWAALLDDEAGKAVIAALRLPLDDALPDDTQPTWERLAATHHVGLRELARWVDGTLEAQTFRPRQASPDVDVVITPLSRAVLRPWAGVVLPGADDGMLGARGTDGWLSPVHAQALGLGHAAGQQEAQWEAFAVLATTPHLVALARHQRDGEPVGLSPWLTRWSLAVGAPLTDVGWPAMPADMPHSDWAWQAPAPVAPRLTGAEWAQPPRSASAPPLMPTELSATSYDRLRQCPYRFHALSVLGLQSLDEIEEGLGAQDLGTWLHAVLQRFHEGRPAEAAPSDPQHDVQRWLTVAAEVAQQMGLVQGEAGAWFLPHQATITRMAQHYVHWLRGHEAEGWCVEATETDREVVLPLDRGDSIRIRGRLDRIDRRRSADGVEHLVMDYKTGSLSGLKARVAQPLEDTQLAVYALLAADQGKEPPEEPNATVQAMYLRVHDQACTAVLHPEVQDTAGQLAQGVVQDMQRLRDGHPLWALGEGSVCGYCEVRGLCRKDHAPHRPEVQA</sequence>
<dbReference type="Pfam" id="PF12705">
    <property type="entry name" value="PDDEXK_1"/>
    <property type="match status" value="1"/>
</dbReference>
<feature type="domain" description="PD-(D/E)XK endonuclease-like" evidence="1">
    <location>
        <begin position="636"/>
        <end position="906"/>
    </location>
</feature>
<reference evidence="2 3" key="1">
    <citation type="submission" date="2019-02" db="EMBL/GenBank/DDBJ databases">
        <title>Aquabacterium sp. strain KMB7.</title>
        <authorList>
            <person name="Chen W.-M."/>
        </authorList>
    </citation>
    <scope>NUCLEOTIDE SEQUENCE [LARGE SCALE GENOMIC DNA]</scope>
    <source>
        <strain evidence="2 3">KMB7</strain>
    </source>
</reference>
<proteinExistence type="predicted"/>
<evidence type="ECO:0000259" key="1">
    <source>
        <dbReference type="Pfam" id="PF12705"/>
    </source>
</evidence>
<dbReference type="Gene3D" id="3.90.320.10">
    <property type="match status" value="1"/>
</dbReference>
<dbReference type="Proteomes" id="UP000292120">
    <property type="component" value="Unassembled WGS sequence"/>
</dbReference>
<organism evidence="2 3">
    <name type="scientific">Aquabacterium lacunae</name>
    <dbReference type="NCBI Taxonomy" id="2528630"/>
    <lineage>
        <taxon>Bacteria</taxon>
        <taxon>Pseudomonadati</taxon>
        <taxon>Pseudomonadota</taxon>
        <taxon>Betaproteobacteria</taxon>
        <taxon>Burkholderiales</taxon>
        <taxon>Aquabacterium</taxon>
    </lineage>
</organism>